<protein>
    <submittedName>
        <fullName evidence="2">Enamine deaminase RidA (YjgF/YER057c/UK114 family)</fullName>
    </submittedName>
</protein>
<dbReference type="PANTHER" id="PTHR11803:SF58">
    <property type="entry name" value="PROTEIN HMF1-RELATED"/>
    <property type="match status" value="1"/>
</dbReference>
<proteinExistence type="inferred from homology"/>
<dbReference type="Pfam" id="PF01042">
    <property type="entry name" value="Ribonuc_L-PSP"/>
    <property type="match status" value="1"/>
</dbReference>
<dbReference type="Proteomes" id="UP000294576">
    <property type="component" value="Unassembled WGS sequence"/>
</dbReference>
<organism evidence="2 3">
    <name type="scientific">Rhizobium sullae</name>
    <name type="common">Rhizobium hedysari</name>
    <dbReference type="NCBI Taxonomy" id="50338"/>
    <lineage>
        <taxon>Bacteria</taxon>
        <taxon>Pseudomonadati</taxon>
        <taxon>Pseudomonadota</taxon>
        <taxon>Alphaproteobacteria</taxon>
        <taxon>Hyphomicrobiales</taxon>
        <taxon>Rhizobiaceae</taxon>
        <taxon>Rhizobium/Agrobacterium group</taxon>
        <taxon>Rhizobium</taxon>
    </lineage>
</organism>
<dbReference type="Gene3D" id="3.30.1330.40">
    <property type="entry name" value="RutC-like"/>
    <property type="match status" value="1"/>
</dbReference>
<evidence type="ECO:0000313" key="2">
    <source>
        <dbReference type="EMBL" id="TCU18145.1"/>
    </source>
</evidence>
<dbReference type="CDD" id="cd00448">
    <property type="entry name" value="YjgF_YER057c_UK114_family"/>
    <property type="match status" value="1"/>
</dbReference>
<gene>
    <name evidence="2" type="ORF">EV132_103265</name>
</gene>
<reference evidence="2 3" key="1">
    <citation type="submission" date="2019-03" db="EMBL/GenBank/DDBJ databases">
        <title>Genomic Encyclopedia of Type Strains, Phase IV (KMG-V): Genome sequencing to study the core and pangenomes of soil and plant-associated prokaryotes.</title>
        <authorList>
            <person name="Whitman W."/>
        </authorList>
    </citation>
    <scope>NUCLEOTIDE SEQUENCE [LARGE SCALE GENOMIC DNA]</scope>
    <source>
        <strain evidence="2 3">Hc14</strain>
    </source>
</reference>
<comment type="similarity">
    <text evidence="1">Belongs to the RutC family.</text>
</comment>
<dbReference type="InterPro" id="IPR006175">
    <property type="entry name" value="YjgF/YER057c/UK114"/>
</dbReference>
<dbReference type="GO" id="GO:0019239">
    <property type="term" value="F:deaminase activity"/>
    <property type="evidence" value="ECO:0007669"/>
    <property type="project" value="TreeGrafter"/>
</dbReference>
<dbReference type="RefSeq" id="WP_132560513.1">
    <property type="nucleotide sequence ID" value="NZ_SMBH01000003.1"/>
</dbReference>
<dbReference type="EMBL" id="SMBH01000003">
    <property type="protein sequence ID" value="TCU18145.1"/>
    <property type="molecule type" value="Genomic_DNA"/>
</dbReference>
<dbReference type="GO" id="GO:0005829">
    <property type="term" value="C:cytosol"/>
    <property type="evidence" value="ECO:0007669"/>
    <property type="project" value="TreeGrafter"/>
</dbReference>
<dbReference type="AlphaFoldDB" id="A0A4V2V9R5"/>
<name>A0A4V2V9R5_RHISU</name>
<dbReference type="SUPFAM" id="SSF55298">
    <property type="entry name" value="YjgF-like"/>
    <property type="match status" value="1"/>
</dbReference>
<comment type="caution">
    <text evidence="2">The sequence shown here is derived from an EMBL/GenBank/DDBJ whole genome shotgun (WGS) entry which is preliminary data.</text>
</comment>
<accession>A0A4V2V9R5</accession>
<evidence type="ECO:0000256" key="1">
    <source>
        <dbReference type="ARBA" id="ARBA00010552"/>
    </source>
</evidence>
<dbReference type="InterPro" id="IPR035959">
    <property type="entry name" value="RutC-like_sf"/>
</dbReference>
<sequence length="128" mass="14178">MELIVRNPHDGIYAATPDYVHAMEVRQPERLVFVSGTMGLDPAGRAGADLNSQLHLIWSNLRRILAEAQMTTKNIVRVTSYLRDVSFTEANQNARVAALGEHRAPTTAIVVETLQDDWLVEIEIIAAA</sequence>
<evidence type="ECO:0000313" key="3">
    <source>
        <dbReference type="Proteomes" id="UP000294576"/>
    </source>
</evidence>
<dbReference type="PANTHER" id="PTHR11803">
    <property type="entry name" value="2-IMINOBUTANOATE/2-IMINOPROPANOATE DEAMINASE RIDA"/>
    <property type="match status" value="1"/>
</dbReference>